<sequence length="75" mass="8147">MGQISTAPLENLSGFTVGVRCCREWGVGNREWGVGNREWGVGNREWGIAKAEGFLQQARGEGPCCDVLTVFTKSS</sequence>
<dbReference type="EMBL" id="PHKV01000005">
    <property type="protein sequence ID" value="PKV11715.1"/>
    <property type="molecule type" value="Genomic_DNA"/>
</dbReference>
<proteinExistence type="predicted"/>
<dbReference type="Proteomes" id="UP000233720">
    <property type="component" value="Unassembled WGS sequence"/>
</dbReference>
<name>A0A2N3RGT5_9XANT</name>
<reference evidence="1 2" key="1">
    <citation type="submission" date="2017-11" db="EMBL/GenBank/DDBJ databases">
        <title>Xanthomonas prunicola sp. nov., a novel pathogen that affects nectarine (Prunus persica var. nectarine) trees.</title>
        <authorList>
            <person name="Lopez M."/>
            <person name="Lopez-Soriano P."/>
            <person name="Garita-Cambronero J."/>
            <person name="Beltran C."/>
            <person name="Taghouti G."/>
            <person name="Portier P."/>
            <person name="Cubero J."/>
            <person name="Fischer-Le Saux M."/>
            <person name="Marco-Noales E."/>
        </authorList>
    </citation>
    <scope>NUCLEOTIDE SEQUENCE [LARGE SCALE GENOMIC DNA]</scope>
    <source>
        <strain evidence="1 2">CFBP8353</strain>
    </source>
</reference>
<protein>
    <submittedName>
        <fullName evidence="1">Uncharacterized protein</fullName>
    </submittedName>
</protein>
<dbReference type="AlphaFoldDB" id="A0A2N3RGT5"/>
<accession>A0A2N3RGT5</accession>
<evidence type="ECO:0000313" key="1">
    <source>
        <dbReference type="EMBL" id="PKV11715.1"/>
    </source>
</evidence>
<comment type="caution">
    <text evidence="1">The sequence shown here is derived from an EMBL/GenBank/DDBJ whole genome shotgun (WGS) entry which is preliminary data.</text>
</comment>
<gene>
    <name evidence="1" type="ORF">XpruCFBP8353_16000</name>
</gene>
<organism evidence="1 2">
    <name type="scientific">Xanthomonas prunicola</name>
    <dbReference type="NCBI Taxonomy" id="2053930"/>
    <lineage>
        <taxon>Bacteria</taxon>
        <taxon>Pseudomonadati</taxon>
        <taxon>Pseudomonadota</taxon>
        <taxon>Gammaproteobacteria</taxon>
        <taxon>Lysobacterales</taxon>
        <taxon>Lysobacteraceae</taxon>
        <taxon>Xanthomonas</taxon>
    </lineage>
</organism>
<evidence type="ECO:0000313" key="2">
    <source>
        <dbReference type="Proteomes" id="UP000233720"/>
    </source>
</evidence>